<dbReference type="PROSITE" id="PS50850">
    <property type="entry name" value="MFS"/>
    <property type="match status" value="1"/>
</dbReference>
<feature type="non-terminal residue" evidence="8">
    <location>
        <position position="1"/>
    </location>
</feature>
<evidence type="ECO:0000313" key="8">
    <source>
        <dbReference type="EMBL" id="NLA55045.1"/>
    </source>
</evidence>
<comment type="caution">
    <text evidence="8">The sequence shown here is derived from an EMBL/GenBank/DDBJ whole genome shotgun (WGS) entry which is preliminary data.</text>
</comment>
<feature type="domain" description="Major facilitator superfamily (MFS) profile" evidence="7">
    <location>
        <begin position="163"/>
        <end position="343"/>
    </location>
</feature>
<comment type="subcellular location">
    <subcellularLocation>
        <location evidence="1">Cell membrane</location>
        <topology evidence="1">Multi-pass membrane protein</topology>
    </subcellularLocation>
</comment>
<protein>
    <submittedName>
        <fullName evidence="8">MFS transporter</fullName>
    </submittedName>
</protein>
<evidence type="ECO:0000256" key="2">
    <source>
        <dbReference type="ARBA" id="ARBA00022692"/>
    </source>
</evidence>
<evidence type="ECO:0000256" key="3">
    <source>
        <dbReference type="ARBA" id="ARBA00022989"/>
    </source>
</evidence>
<dbReference type="InterPro" id="IPR011701">
    <property type="entry name" value="MFS"/>
</dbReference>
<keyword evidence="3 6" id="KW-1133">Transmembrane helix</keyword>
<evidence type="ECO:0000259" key="7">
    <source>
        <dbReference type="PROSITE" id="PS50850"/>
    </source>
</evidence>
<accession>A0A7X6PL73</accession>
<evidence type="ECO:0000256" key="1">
    <source>
        <dbReference type="ARBA" id="ARBA00004651"/>
    </source>
</evidence>
<dbReference type="Pfam" id="PF07690">
    <property type="entry name" value="MFS_1"/>
    <property type="match status" value="1"/>
</dbReference>
<feature type="region of interest" description="Disordered" evidence="5">
    <location>
        <begin position="115"/>
        <end position="160"/>
    </location>
</feature>
<dbReference type="Proteomes" id="UP000557899">
    <property type="component" value="Unassembled WGS sequence"/>
</dbReference>
<organism evidence="8 9">
    <name type="scientific">Corynebacterium humireducens</name>
    <dbReference type="NCBI Taxonomy" id="1223514"/>
    <lineage>
        <taxon>Bacteria</taxon>
        <taxon>Bacillati</taxon>
        <taxon>Actinomycetota</taxon>
        <taxon>Actinomycetes</taxon>
        <taxon>Mycobacteriales</taxon>
        <taxon>Corynebacteriaceae</taxon>
        <taxon>Corynebacterium</taxon>
    </lineage>
</organism>
<feature type="transmembrane region" description="Helical" evidence="6">
    <location>
        <begin position="192"/>
        <end position="213"/>
    </location>
</feature>
<reference evidence="8 9" key="1">
    <citation type="journal article" date="2020" name="Biotechnol. Biofuels">
        <title>New insights from the biogas microbiome by comprehensive genome-resolved metagenomics of nearly 1600 species originating from multiple anaerobic digesters.</title>
        <authorList>
            <person name="Campanaro S."/>
            <person name="Treu L."/>
            <person name="Rodriguez-R L.M."/>
            <person name="Kovalovszki A."/>
            <person name="Ziels R.M."/>
            <person name="Maus I."/>
            <person name="Zhu X."/>
            <person name="Kougias P.G."/>
            <person name="Basile A."/>
            <person name="Luo G."/>
            <person name="Schluter A."/>
            <person name="Konstantinidis K.T."/>
            <person name="Angelidaki I."/>
        </authorList>
    </citation>
    <scope>NUCLEOTIDE SEQUENCE [LARGE SCALE GENOMIC DNA]</scope>
    <source>
        <strain evidence="8">AS15tlH2ME_198</strain>
    </source>
</reference>
<dbReference type="SUPFAM" id="SSF103473">
    <property type="entry name" value="MFS general substrate transporter"/>
    <property type="match status" value="1"/>
</dbReference>
<feature type="transmembrane region" description="Helical" evidence="6">
    <location>
        <begin position="72"/>
        <end position="92"/>
    </location>
</feature>
<dbReference type="GO" id="GO:0005886">
    <property type="term" value="C:plasma membrane"/>
    <property type="evidence" value="ECO:0007669"/>
    <property type="project" value="UniProtKB-SubCell"/>
</dbReference>
<sequence length="343" mass="34270">SWPLLFIGFLLLGVASAVGLQGRFAAADAALPHRRGFTLSLVMWATTIGSVTGPLLIGPTEPLAERFGLPELAGPFLVTVVAQLAASALYAFGLRPDSLAVARFTDGAGVAAAPAPGAAPGTGPGTGHGAAPAPGTAPGTRGTPSASTGEEAGRRSGAGRNPAVPLAQFAIAVGHFVMVLVMAMTPVHMQGIGVATSFIGVTMSLHIAGMWALTPVFGWLSDLVGPRFVVLAGQAMFIVTAVLIVAGPENVPMLVAALILLGLGWSASIVAGSAIVTKAVATDERTMVQGRTDMAMNLAGVLGGLVGGPLIALLGFPGLSLVALVPVALVVVTQMTRAARADG</sequence>
<keyword evidence="4 6" id="KW-0472">Membrane</keyword>
<dbReference type="AlphaFoldDB" id="A0A7X6PL73"/>
<proteinExistence type="predicted"/>
<evidence type="ECO:0000313" key="9">
    <source>
        <dbReference type="Proteomes" id="UP000557899"/>
    </source>
</evidence>
<evidence type="ECO:0000256" key="4">
    <source>
        <dbReference type="ARBA" id="ARBA00023136"/>
    </source>
</evidence>
<evidence type="ECO:0000256" key="6">
    <source>
        <dbReference type="SAM" id="Phobius"/>
    </source>
</evidence>
<dbReference type="PANTHER" id="PTHR23534:SF1">
    <property type="entry name" value="MAJOR FACILITATOR SUPERFAMILY PROTEIN"/>
    <property type="match status" value="1"/>
</dbReference>
<feature type="transmembrane region" description="Helical" evidence="6">
    <location>
        <begin position="41"/>
        <end position="60"/>
    </location>
</feature>
<dbReference type="Gene3D" id="1.20.1250.20">
    <property type="entry name" value="MFS general substrate transporter like domains"/>
    <property type="match status" value="1"/>
</dbReference>
<evidence type="ECO:0000256" key="5">
    <source>
        <dbReference type="SAM" id="MobiDB-lite"/>
    </source>
</evidence>
<gene>
    <name evidence="8" type="ORF">GX859_01900</name>
</gene>
<keyword evidence="2 6" id="KW-0812">Transmembrane</keyword>
<feature type="transmembrane region" description="Helical" evidence="6">
    <location>
        <begin position="253"/>
        <end position="281"/>
    </location>
</feature>
<feature type="transmembrane region" description="Helical" evidence="6">
    <location>
        <begin position="301"/>
        <end position="332"/>
    </location>
</feature>
<name>A0A7X6PL73_9CORY</name>
<feature type="compositionally biased region" description="Low complexity" evidence="5">
    <location>
        <begin position="129"/>
        <end position="144"/>
    </location>
</feature>
<dbReference type="InterPro" id="IPR036259">
    <property type="entry name" value="MFS_trans_sf"/>
</dbReference>
<feature type="transmembrane region" description="Helical" evidence="6">
    <location>
        <begin position="225"/>
        <end position="246"/>
    </location>
</feature>
<dbReference type="PANTHER" id="PTHR23534">
    <property type="entry name" value="MFS PERMEASE"/>
    <property type="match status" value="1"/>
</dbReference>
<dbReference type="GO" id="GO:0022857">
    <property type="term" value="F:transmembrane transporter activity"/>
    <property type="evidence" value="ECO:0007669"/>
    <property type="project" value="InterPro"/>
</dbReference>
<dbReference type="EMBL" id="JAAZHI010000043">
    <property type="protein sequence ID" value="NLA55045.1"/>
    <property type="molecule type" value="Genomic_DNA"/>
</dbReference>
<dbReference type="InterPro" id="IPR020846">
    <property type="entry name" value="MFS_dom"/>
</dbReference>